<dbReference type="CDD" id="cd10796">
    <property type="entry name" value="GH57N_APU"/>
    <property type="match status" value="1"/>
</dbReference>
<dbReference type="OrthoDB" id="9759321at2"/>
<evidence type="ECO:0000313" key="5">
    <source>
        <dbReference type="EMBL" id="PAX51399.1"/>
    </source>
</evidence>
<reference evidence="5 6" key="1">
    <citation type="submission" date="2017-08" db="EMBL/GenBank/DDBJ databases">
        <title>Draft genome sequence of filamentous cyanobacterium Calothrix elsteri CCALA 953.</title>
        <authorList>
            <person name="Gagunashvili A.N."/>
            <person name="Elster J."/>
            <person name="Andresson O.S."/>
        </authorList>
    </citation>
    <scope>NUCLEOTIDE SEQUENCE [LARGE SCALE GENOMIC DNA]</scope>
    <source>
        <strain evidence="5 6">CCALA 953</strain>
    </source>
</reference>
<keyword evidence="6" id="KW-1185">Reference proteome</keyword>
<dbReference type="Proteomes" id="UP000218238">
    <property type="component" value="Unassembled WGS sequence"/>
</dbReference>
<dbReference type="PANTHER" id="PTHR36306">
    <property type="entry name" value="ALPHA-AMYLASE-RELATED-RELATED"/>
    <property type="match status" value="1"/>
</dbReference>
<evidence type="ECO:0000259" key="4">
    <source>
        <dbReference type="Pfam" id="PF03065"/>
    </source>
</evidence>
<dbReference type="RefSeq" id="WP_095724252.1">
    <property type="nucleotide sequence ID" value="NZ_NTFS01000403.1"/>
</dbReference>
<feature type="domain" description="Glycoside hydrolase family 57 N-terminal" evidence="4">
    <location>
        <begin position="8"/>
        <end position="451"/>
    </location>
</feature>
<evidence type="ECO:0000256" key="2">
    <source>
        <dbReference type="ARBA" id="ARBA00023277"/>
    </source>
</evidence>
<sequence>MSHPLYVAFIWHQHQPLYKSPGISGAGFSGHQKYRLPWVRLHGTKDYLDLVLLLEKYPKLHQTVNLVPSLILQIEDYVAGNAFDPYLEASLTPTERLVREASPMGSRNLCEFIIQHFFDANHHTLIDPHPRYAELYNQRQEQGQSWCLENWQPQDYSDLLAWHNLAWIDPLFWDDPEIATWLQQGRGFTLSDRQRIYSKQREILSRIIPQHRKMQANGQLEVTTTPYTHPILPLLADTNSGRIAVSNMTLPNARFQWAEDIPRHLRKSWDLYTDRFGREPRGLWPSEQSVSPEILPYIIKQGFKWICSDEAVLGWTLKHFFHRDGAGNVLEPELLYRPYRLSTPTGDVAIAFRDHRLSDLIGFTYGSMPPKQAAADLVGHLEAIHKMQREKNSEQPWLVTIALDGENCWEFYQEDGKPFLEALYQSLSNEPHIQLVTVSEFIDKYPPTATIPSEQLHSGSWVDGSFTTWIGDPVKNRAWEYLTAARQVLAKHPEATEEVNPAVWEALYAAEGSDWFWWFGEGHSSNQDAIFDQLFREHLCGIYQALNEPIPGYLRQPLESHEARGDCHPQGFIHPVIDGRGDEQDWDKAGRIEIGGARGTMHNSSIIQRLWYGVDHLNFYLRLDFKTGVQPGKELPPELNLLWFYPQQTMHNSPIPIAEVPDIAPVNYLYRHHLQINLLSQSVQFQEAGEHDQWHSRASRAQVGLGTCLELSIPWADLQISPDYSLELLLLLSDEGCYQSFLPENSLIAIAVP</sequence>
<evidence type="ECO:0000256" key="1">
    <source>
        <dbReference type="ARBA" id="ARBA00006821"/>
    </source>
</evidence>
<dbReference type="EMBL" id="NTFS01000403">
    <property type="protein sequence ID" value="PAX51399.1"/>
    <property type="molecule type" value="Genomic_DNA"/>
</dbReference>
<dbReference type="Pfam" id="PF03065">
    <property type="entry name" value="Glyco_hydro_57"/>
    <property type="match status" value="1"/>
</dbReference>
<dbReference type="GO" id="GO:0016787">
    <property type="term" value="F:hydrolase activity"/>
    <property type="evidence" value="ECO:0007669"/>
    <property type="project" value="UniProtKB-KW"/>
</dbReference>
<dbReference type="InterPro" id="IPR004300">
    <property type="entry name" value="Glyco_hydro_57_N"/>
</dbReference>
<dbReference type="InterPro" id="IPR027291">
    <property type="entry name" value="Glyco_hydro_38_N_sf"/>
</dbReference>
<organism evidence="5 6">
    <name type="scientific">Brunnivagina elsteri CCALA 953</name>
    <dbReference type="NCBI Taxonomy" id="987040"/>
    <lineage>
        <taxon>Bacteria</taxon>
        <taxon>Bacillati</taxon>
        <taxon>Cyanobacteriota</taxon>
        <taxon>Cyanophyceae</taxon>
        <taxon>Nostocales</taxon>
        <taxon>Calotrichaceae</taxon>
        <taxon>Brunnivagina</taxon>
    </lineage>
</organism>
<name>A0A2A2TDA6_9CYAN</name>
<dbReference type="AlphaFoldDB" id="A0A2A2TDA6"/>
<evidence type="ECO:0000256" key="3">
    <source>
        <dbReference type="RuleBase" id="RU361196"/>
    </source>
</evidence>
<accession>A0A2A2TDA6</accession>
<gene>
    <name evidence="5" type="ORF">CK510_24990</name>
</gene>
<dbReference type="InterPro" id="IPR052046">
    <property type="entry name" value="GH57_Enzymes"/>
</dbReference>
<dbReference type="CDD" id="cd00241">
    <property type="entry name" value="DOMON_like"/>
    <property type="match status" value="1"/>
</dbReference>
<proteinExistence type="inferred from homology"/>
<dbReference type="Gene3D" id="3.20.110.10">
    <property type="entry name" value="Glycoside hydrolase 38, N terminal domain"/>
    <property type="match status" value="1"/>
</dbReference>
<dbReference type="InterPro" id="IPR011330">
    <property type="entry name" value="Glyco_hydro/deAcase_b/a-brl"/>
</dbReference>
<comment type="caution">
    <text evidence="5">The sequence shown here is derived from an EMBL/GenBank/DDBJ whole genome shotgun (WGS) entry which is preliminary data.</text>
</comment>
<keyword evidence="2 3" id="KW-0119">Carbohydrate metabolism</keyword>
<evidence type="ECO:0000313" key="6">
    <source>
        <dbReference type="Proteomes" id="UP000218238"/>
    </source>
</evidence>
<comment type="similarity">
    <text evidence="1 3">Belongs to the glycosyl hydrolase 57 family.</text>
</comment>
<dbReference type="PANTHER" id="PTHR36306:SF1">
    <property type="entry name" value="ALPHA-AMYLASE-RELATED"/>
    <property type="match status" value="1"/>
</dbReference>
<protein>
    <submittedName>
        <fullName evidence="5">Glycoside hydrolase</fullName>
    </submittedName>
</protein>
<keyword evidence="5" id="KW-0378">Hydrolase</keyword>
<dbReference type="SUPFAM" id="SSF88713">
    <property type="entry name" value="Glycoside hydrolase/deacetylase"/>
    <property type="match status" value="1"/>
</dbReference>
<dbReference type="GO" id="GO:0005975">
    <property type="term" value="P:carbohydrate metabolic process"/>
    <property type="evidence" value="ECO:0007669"/>
    <property type="project" value="InterPro"/>
</dbReference>